<evidence type="ECO:0000313" key="1">
    <source>
        <dbReference type="EMBL" id="OXC74351.1"/>
    </source>
</evidence>
<gene>
    <name evidence="1" type="ORF">BSU04_32345</name>
</gene>
<comment type="caution">
    <text evidence="1">The sequence shown here is derived from an EMBL/GenBank/DDBJ whole genome shotgun (WGS) entry which is preliminary data.</text>
</comment>
<dbReference type="EMBL" id="MTHB01000222">
    <property type="protein sequence ID" value="OXC74351.1"/>
    <property type="molecule type" value="Genomic_DNA"/>
</dbReference>
<name>A0A226WT52_CABSO</name>
<dbReference type="SUPFAM" id="SSF54523">
    <property type="entry name" value="Pili subunits"/>
    <property type="match status" value="1"/>
</dbReference>
<dbReference type="AlphaFoldDB" id="A0A226WT52"/>
<evidence type="ECO:0000313" key="2">
    <source>
        <dbReference type="Proteomes" id="UP000214720"/>
    </source>
</evidence>
<protein>
    <submittedName>
        <fullName evidence="1">Putative secretion system X protein GspG-like 2</fullName>
    </submittedName>
</protein>
<dbReference type="InterPro" id="IPR045584">
    <property type="entry name" value="Pilin-like"/>
</dbReference>
<accession>A0A226WT52</accession>
<dbReference type="Gene3D" id="3.30.700.10">
    <property type="entry name" value="Glycoprotein, Type 4 Pilin"/>
    <property type="match status" value="1"/>
</dbReference>
<dbReference type="Proteomes" id="UP000214720">
    <property type="component" value="Unassembled WGS sequence"/>
</dbReference>
<organism evidence="1 2">
    <name type="scientific">Caballeronia sordidicola</name>
    <name type="common">Burkholderia sordidicola</name>
    <dbReference type="NCBI Taxonomy" id="196367"/>
    <lineage>
        <taxon>Bacteria</taxon>
        <taxon>Pseudomonadati</taxon>
        <taxon>Pseudomonadota</taxon>
        <taxon>Betaproteobacteria</taxon>
        <taxon>Burkholderiales</taxon>
        <taxon>Burkholderiaceae</taxon>
        <taxon>Caballeronia</taxon>
    </lineage>
</organism>
<reference evidence="2" key="1">
    <citation type="submission" date="2017-01" db="EMBL/GenBank/DDBJ databases">
        <title>Genome Analysis of Deinococcus marmoris KOPRI26562.</title>
        <authorList>
            <person name="Kim J.H."/>
            <person name="Oh H.-M."/>
        </authorList>
    </citation>
    <scope>NUCLEOTIDE SEQUENCE [LARGE SCALE GENOMIC DNA]</scope>
    <source>
        <strain evidence="2">PAMC 26633</strain>
    </source>
</reference>
<sequence>MVVLAIIAVLLTLSVPNYFHTIDRSREAVLRENLKTTRDTIDKFYGDTGRYPDTLQELVDKHYLRTVPVDPVARASNWSLIAPQDPDKGLVYDLKSTAAGNAADGTAYGDW</sequence>
<proteinExistence type="predicted"/>